<feature type="domain" description="Pop1 N-terminal" evidence="5">
    <location>
        <begin position="22"/>
        <end position="90"/>
    </location>
</feature>
<keyword evidence="2" id="KW-0819">tRNA processing</keyword>
<dbReference type="Pfam" id="PF08170">
    <property type="entry name" value="POPLD"/>
    <property type="match status" value="1"/>
</dbReference>
<sequence length="1001" mass="114343">RVDQVKMEELPGQCNYLALGAARIQEIKLIVTKLEKCEHGGRAFQNLPRHMQRRTVSSNPKRLPRCLQERHMREGGANVKPSHRPRRKYRRRPSNLLAEYNRRQKDFVWLETHIWHAKRFHMKRQWGYALPDTPTCKGYRATLRAAKTSCLLQDVSYLCCIELEGPSMSLLDGLSCMMQPDSLALLNTSQVQHGQQWISVMLFEPGRQPYGALGDVDIQWHPKSSEMSETQLDNSKIWIWVHPSAHGHVIEALVQVFQLQKITIQSKDATTQETEMKMDGTKNIECDTTNEDVELKDKEGVCGTVEIMENLSNENAQNELLCTTLDDESVAENKKNVKHQKGRKDENTGSVDMLKLGKRNIPHERTPKYASSDNSITMTLLKDTLNRFRLTGPRSLSVLMAAFTPANIKPEPEDNIHSSCDKSNDSTQLWWKQCYHNEERVRGHHQQVSAWKKLASSHHFSRVVLPITIRDPRVTLPHKKGFFATLTADYVESIEHPDWPVVSPLYDRGLRDIITQSKEPDSLINKRRSQNLVPGSDMPEIPEENRLPILLLSRPPTFRKHGSGWDIVLAAGWGMSVWMPLVFCGGAAGGQQESQNLNMEMLSPMPPHLLPDTPAGSCYTTWLGEQRRIQFFRRPPASRYNFIKLGVQYPFYAPWKKLLQVWEPGTRDIFVLRDTRLLNGLAQQAGNATKAFKKCILKRKADNDLDEIPCKKLQMSLETTGEISSCSRDDASKGPHTEENPRKSHICDTQSKELPSHRCSIEELQKLSHGCLVMVKLILQYKGILEPCAMIYLPEEEDISTRENTMKPTDRKEGITELLHNDTQSEHRLKLKVEHNKIKGRIQHLRRKARSKVAREKDIVAAIQSGESIKKATADALDKIHEQNKEILAKYSSFQEEMENAWLMKINEPLQCCSRKIMGYIINGNFCQTLGRGAGIGWVALKPLLHFINLCKKISGKNVESSNEVQNDDNTVDAWRYAVLVRNPSSLQYHWAKMVIVVESQ</sequence>
<organism evidence="8 9">
    <name type="scientific">Cherax quadricarinatus</name>
    <name type="common">Australian red claw crayfish</name>
    <dbReference type="NCBI Taxonomy" id="27406"/>
    <lineage>
        <taxon>Eukaryota</taxon>
        <taxon>Metazoa</taxon>
        <taxon>Ecdysozoa</taxon>
        <taxon>Arthropoda</taxon>
        <taxon>Crustacea</taxon>
        <taxon>Multicrustacea</taxon>
        <taxon>Malacostraca</taxon>
        <taxon>Eumalacostraca</taxon>
        <taxon>Eucarida</taxon>
        <taxon>Decapoda</taxon>
        <taxon>Pleocyemata</taxon>
        <taxon>Astacidea</taxon>
        <taxon>Parastacoidea</taxon>
        <taxon>Parastacidae</taxon>
        <taxon>Cherax</taxon>
    </lineage>
</organism>
<feature type="compositionally biased region" description="Basic and acidic residues" evidence="4">
    <location>
        <begin position="727"/>
        <end position="749"/>
    </location>
</feature>
<evidence type="ECO:0000313" key="8">
    <source>
        <dbReference type="EMBL" id="KAK8740408.1"/>
    </source>
</evidence>
<dbReference type="PANTHER" id="PTHR22731">
    <property type="entry name" value="RIBONUCLEASES P/MRP PROTEIN SUBUNIT POP1"/>
    <property type="match status" value="1"/>
</dbReference>
<feature type="region of interest" description="Disordered" evidence="4">
    <location>
        <begin position="724"/>
        <end position="749"/>
    </location>
</feature>
<accession>A0AAW0XM57</accession>
<name>A0AAW0XM57_CHEQU</name>
<gene>
    <name evidence="8" type="ORF">OTU49_002896</name>
</gene>
<evidence type="ECO:0000256" key="3">
    <source>
        <dbReference type="ARBA" id="ARBA00023242"/>
    </source>
</evidence>
<protein>
    <submittedName>
        <fullName evidence="8">Uncharacterized protein</fullName>
    </submittedName>
</protein>
<keyword evidence="9" id="KW-1185">Reference proteome</keyword>
<keyword evidence="3" id="KW-0539">Nucleus</keyword>
<comment type="subcellular location">
    <subcellularLocation>
        <location evidence="1">Nucleus</location>
    </subcellularLocation>
</comment>
<evidence type="ECO:0000259" key="6">
    <source>
        <dbReference type="Pfam" id="PF08170"/>
    </source>
</evidence>
<feature type="domain" description="POPLD" evidence="6">
    <location>
        <begin position="564"/>
        <end position="655"/>
    </location>
</feature>
<dbReference type="Pfam" id="PF22770">
    <property type="entry name" value="POP1_C"/>
    <property type="match status" value="1"/>
</dbReference>
<dbReference type="Pfam" id="PF06978">
    <property type="entry name" value="POP1_N"/>
    <property type="match status" value="2"/>
</dbReference>
<dbReference type="GO" id="GO:0005655">
    <property type="term" value="C:nucleolar ribonuclease P complex"/>
    <property type="evidence" value="ECO:0007669"/>
    <property type="project" value="InterPro"/>
</dbReference>
<evidence type="ECO:0000259" key="5">
    <source>
        <dbReference type="Pfam" id="PF06978"/>
    </source>
</evidence>
<dbReference type="InterPro" id="IPR012590">
    <property type="entry name" value="POPLD_dom"/>
</dbReference>
<dbReference type="PANTHER" id="PTHR22731:SF3">
    <property type="entry name" value="RIBONUCLEASES P_MRP PROTEIN SUBUNIT POP1"/>
    <property type="match status" value="1"/>
</dbReference>
<feature type="non-terminal residue" evidence="8">
    <location>
        <position position="1"/>
    </location>
</feature>
<dbReference type="Proteomes" id="UP001445076">
    <property type="component" value="Unassembled WGS sequence"/>
</dbReference>
<reference evidence="8 9" key="1">
    <citation type="journal article" date="2024" name="BMC Genomics">
        <title>Genome assembly of redclaw crayfish (Cherax quadricarinatus) provides insights into its immune adaptation and hypoxia tolerance.</title>
        <authorList>
            <person name="Liu Z."/>
            <person name="Zheng J."/>
            <person name="Li H."/>
            <person name="Fang K."/>
            <person name="Wang S."/>
            <person name="He J."/>
            <person name="Zhou D."/>
            <person name="Weng S."/>
            <person name="Chi M."/>
            <person name="Gu Z."/>
            <person name="He J."/>
            <person name="Li F."/>
            <person name="Wang M."/>
        </authorList>
    </citation>
    <scope>NUCLEOTIDE SEQUENCE [LARGE SCALE GENOMIC DNA]</scope>
    <source>
        <strain evidence="8">ZL_2023a</strain>
    </source>
</reference>
<evidence type="ECO:0000256" key="4">
    <source>
        <dbReference type="SAM" id="MobiDB-lite"/>
    </source>
</evidence>
<dbReference type="GO" id="GO:0000172">
    <property type="term" value="C:ribonuclease MRP complex"/>
    <property type="evidence" value="ECO:0007669"/>
    <property type="project" value="InterPro"/>
</dbReference>
<evidence type="ECO:0000259" key="7">
    <source>
        <dbReference type="Pfam" id="PF22770"/>
    </source>
</evidence>
<dbReference type="EMBL" id="JARKIK010000033">
    <property type="protein sequence ID" value="KAK8740408.1"/>
    <property type="molecule type" value="Genomic_DNA"/>
</dbReference>
<dbReference type="AlphaFoldDB" id="A0AAW0XM57"/>
<dbReference type="InterPro" id="IPR009723">
    <property type="entry name" value="Pop1_N"/>
</dbReference>
<dbReference type="InterPro" id="IPR055079">
    <property type="entry name" value="POP1_C"/>
</dbReference>
<evidence type="ECO:0000256" key="2">
    <source>
        <dbReference type="ARBA" id="ARBA00022694"/>
    </source>
</evidence>
<comment type="caution">
    <text evidence="8">The sequence shown here is derived from an EMBL/GenBank/DDBJ whole genome shotgun (WGS) entry which is preliminary data.</text>
</comment>
<dbReference type="GO" id="GO:0001682">
    <property type="term" value="P:tRNA 5'-leader removal"/>
    <property type="evidence" value="ECO:0007669"/>
    <property type="project" value="InterPro"/>
</dbReference>
<dbReference type="InterPro" id="IPR039182">
    <property type="entry name" value="Pop1"/>
</dbReference>
<evidence type="ECO:0000256" key="1">
    <source>
        <dbReference type="ARBA" id="ARBA00004123"/>
    </source>
</evidence>
<feature type="domain" description="Pop1 N-terminal" evidence="5">
    <location>
        <begin position="96"/>
        <end position="165"/>
    </location>
</feature>
<evidence type="ECO:0000313" key="9">
    <source>
        <dbReference type="Proteomes" id="UP001445076"/>
    </source>
</evidence>
<proteinExistence type="predicted"/>
<feature type="domain" description="POP1 C-terminal" evidence="7">
    <location>
        <begin position="771"/>
        <end position="998"/>
    </location>
</feature>